<gene>
    <name evidence="9" type="ORF">TeGR_g3015</name>
</gene>
<evidence type="ECO:0000313" key="10">
    <source>
        <dbReference type="Proteomes" id="UP001165060"/>
    </source>
</evidence>
<dbReference type="InterPro" id="IPR051419">
    <property type="entry name" value="Lys/N-term_MeTrsfase_sf"/>
</dbReference>
<feature type="domain" description="Translation elongation factor EF1B beta/delta subunit guanine nucleotide exchange" evidence="8">
    <location>
        <begin position="267"/>
        <end position="355"/>
    </location>
</feature>
<dbReference type="InterPro" id="IPR036219">
    <property type="entry name" value="eEF-1beta-like_sf"/>
</dbReference>
<evidence type="ECO:0000256" key="2">
    <source>
        <dbReference type="ARBA" id="ARBA00008361"/>
    </source>
</evidence>
<keyword evidence="10" id="KW-1185">Reference proteome</keyword>
<dbReference type="InterPro" id="IPR014717">
    <property type="entry name" value="Transl_elong_EF1B/ribsomal_bS6"/>
</dbReference>
<proteinExistence type="inferred from homology"/>
<keyword evidence="5" id="KW-0251">Elongation factor</keyword>
<dbReference type="SUPFAM" id="SSF53335">
    <property type="entry name" value="S-adenosyl-L-methionine-dependent methyltransferases"/>
    <property type="match status" value="1"/>
</dbReference>
<dbReference type="InterPro" id="IPR025714">
    <property type="entry name" value="Methyltranfer_dom"/>
</dbReference>
<sequence>MSALSAEALASQSSLGDPAGNCNAAYWDSWFTTVSSGTAFEWYASSADVLSLLSSLDLLSSPPPLILHAGTGNSDLVAALASPPHGQTEAVAIDISPVAIEEMNSKAPLPSLTFRVQDVLQPCPAEDESRFDAVLDKGLFDAMMGDASASTAENCRVLFANMHFALKPGGRYVCVSLAEDHVVELLLGTLSSGLGHWGSLDVHEITPSSSTSSLRPFAFVLTKSPAPPSYSFAASPFAPPELPTLLSASRAAFAALQKSRSPPPPRMSLVTLFIKPYEAEFDLLAFGAQLKGPVGGQFSHVTWRTARTVPVGYGISKLEMELVMKEEDVDDLLEFVVDSFEDDIQSCDLDSAVPVASTGDLLGSALMKS</sequence>
<dbReference type="PANTHER" id="PTHR12176">
    <property type="entry name" value="SAM-DEPENDENT METHYLTRANSFERASE SUPERFAMILY PROTEIN"/>
    <property type="match status" value="1"/>
</dbReference>
<dbReference type="PANTHER" id="PTHR12176:SF78">
    <property type="entry name" value="EEF1A LYSINE AND N-TERMINAL METHYLTRANSFERASE"/>
    <property type="match status" value="1"/>
</dbReference>
<comment type="similarity">
    <text evidence="2">Belongs to the methyltransferase superfamily.</text>
</comment>
<dbReference type="SMART" id="SM00888">
    <property type="entry name" value="EF1_GNE"/>
    <property type="match status" value="1"/>
</dbReference>
<dbReference type="Gene3D" id="3.30.70.60">
    <property type="match status" value="1"/>
</dbReference>
<keyword evidence="7" id="KW-0511">Multifunctional enzyme</keyword>
<evidence type="ECO:0000259" key="8">
    <source>
        <dbReference type="SMART" id="SM00888"/>
    </source>
</evidence>
<comment type="caution">
    <text evidence="9">The sequence shown here is derived from an EMBL/GenBank/DDBJ whole genome shotgun (WGS) entry which is preliminary data.</text>
</comment>
<protein>
    <recommendedName>
        <fullName evidence="8">Translation elongation factor EF1B beta/delta subunit guanine nucleotide exchange domain-containing protein</fullName>
    </recommendedName>
</protein>
<reference evidence="9 10" key="1">
    <citation type="journal article" date="2023" name="Commun. Biol.">
        <title>Genome analysis of Parmales, the sister group of diatoms, reveals the evolutionary specialization of diatoms from phago-mixotrophs to photoautotrophs.</title>
        <authorList>
            <person name="Ban H."/>
            <person name="Sato S."/>
            <person name="Yoshikawa S."/>
            <person name="Yamada K."/>
            <person name="Nakamura Y."/>
            <person name="Ichinomiya M."/>
            <person name="Sato N."/>
            <person name="Blanc-Mathieu R."/>
            <person name="Endo H."/>
            <person name="Kuwata A."/>
            <person name="Ogata H."/>
        </authorList>
    </citation>
    <scope>NUCLEOTIDE SEQUENCE [LARGE SCALE GENOMIC DNA]</scope>
</reference>
<evidence type="ECO:0000256" key="5">
    <source>
        <dbReference type="ARBA" id="ARBA00022768"/>
    </source>
</evidence>
<keyword evidence="4" id="KW-0808">Transferase</keyword>
<dbReference type="SUPFAM" id="SSF54984">
    <property type="entry name" value="eEF-1beta-like"/>
    <property type="match status" value="1"/>
</dbReference>
<keyword evidence="6" id="KW-0648">Protein biosynthesis</keyword>
<evidence type="ECO:0000256" key="6">
    <source>
        <dbReference type="ARBA" id="ARBA00022917"/>
    </source>
</evidence>
<comment type="similarity">
    <text evidence="1">Belongs to the EF-1-beta/EF-1-delta family.</text>
</comment>
<dbReference type="InterPro" id="IPR029063">
    <property type="entry name" value="SAM-dependent_MTases_sf"/>
</dbReference>
<dbReference type="EMBL" id="BRYB01001193">
    <property type="protein sequence ID" value="GMI20148.1"/>
    <property type="molecule type" value="Genomic_DNA"/>
</dbReference>
<evidence type="ECO:0000256" key="3">
    <source>
        <dbReference type="ARBA" id="ARBA00022603"/>
    </source>
</evidence>
<evidence type="ECO:0000256" key="7">
    <source>
        <dbReference type="ARBA" id="ARBA00023268"/>
    </source>
</evidence>
<evidence type="ECO:0000256" key="4">
    <source>
        <dbReference type="ARBA" id="ARBA00022679"/>
    </source>
</evidence>
<accession>A0ABQ6M651</accession>
<keyword evidence="3" id="KW-0489">Methyltransferase</keyword>
<dbReference type="Proteomes" id="UP001165060">
    <property type="component" value="Unassembled WGS sequence"/>
</dbReference>
<dbReference type="Gene3D" id="3.40.50.150">
    <property type="entry name" value="Vaccinia Virus protein VP39"/>
    <property type="match status" value="1"/>
</dbReference>
<evidence type="ECO:0000256" key="1">
    <source>
        <dbReference type="ARBA" id="ARBA00007411"/>
    </source>
</evidence>
<organism evidence="9 10">
    <name type="scientific">Tetraparma gracilis</name>
    <dbReference type="NCBI Taxonomy" id="2962635"/>
    <lineage>
        <taxon>Eukaryota</taxon>
        <taxon>Sar</taxon>
        <taxon>Stramenopiles</taxon>
        <taxon>Ochrophyta</taxon>
        <taxon>Bolidophyceae</taxon>
        <taxon>Parmales</taxon>
        <taxon>Triparmaceae</taxon>
        <taxon>Tetraparma</taxon>
    </lineage>
</organism>
<dbReference type="Pfam" id="PF00736">
    <property type="entry name" value="EF1_GNE"/>
    <property type="match status" value="1"/>
</dbReference>
<name>A0ABQ6M651_9STRA</name>
<dbReference type="Pfam" id="PF13847">
    <property type="entry name" value="Methyltransf_31"/>
    <property type="match status" value="1"/>
</dbReference>
<evidence type="ECO:0000313" key="9">
    <source>
        <dbReference type="EMBL" id="GMI20148.1"/>
    </source>
</evidence>
<dbReference type="InterPro" id="IPR014038">
    <property type="entry name" value="EF1B_bsu/dsu_GNE"/>
</dbReference>
<dbReference type="CDD" id="cd02440">
    <property type="entry name" value="AdoMet_MTases"/>
    <property type="match status" value="1"/>
</dbReference>